<feature type="compositionally biased region" description="Low complexity" evidence="1">
    <location>
        <begin position="233"/>
        <end position="242"/>
    </location>
</feature>
<evidence type="ECO:0000313" key="2">
    <source>
        <dbReference type="EMBL" id="SDO03099.1"/>
    </source>
</evidence>
<proteinExistence type="predicted"/>
<evidence type="ECO:0000256" key="1">
    <source>
        <dbReference type="SAM" id="MobiDB-lite"/>
    </source>
</evidence>
<gene>
    <name evidence="2" type="ORF">SAMN05660199_01168</name>
</gene>
<keyword evidence="3" id="KW-1185">Reference proteome</keyword>
<dbReference type="AlphaFoldDB" id="A0A1H0G8M0"/>
<feature type="region of interest" description="Disordered" evidence="1">
    <location>
        <begin position="42"/>
        <end position="61"/>
    </location>
</feature>
<feature type="region of interest" description="Disordered" evidence="1">
    <location>
        <begin position="261"/>
        <end position="302"/>
    </location>
</feature>
<feature type="region of interest" description="Disordered" evidence="1">
    <location>
        <begin position="326"/>
        <end position="357"/>
    </location>
</feature>
<organism evidence="2 3">
    <name type="scientific">Klenkia soli</name>
    <dbReference type="NCBI Taxonomy" id="1052260"/>
    <lineage>
        <taxon>Bacteria</taxon>
        <taxon>Bacillati</taxon>
        <taxon>Actinomycetota</taxon>
        <taxon>Actinomycetes</taxon>
        <taxon>Geodermatophilales</taxon>
        <taxon>Geodermatophilaceae</taxon>
        <taxon>Klenkia</taxon>
    </lineage>
</organism>
<dbReference type="EMBL" id="FNIR01000003">
    <property type="protein sequence ID" value="SDO03099.1"/>
    <property type="molecule type" value="Genomic_DNA"/>
</dbReference>
<name>A0A1H0G8M0_9ACTN</name>
<protein>
    <submittedName>
        <fullName evidence="2">Uncharacterized protein</fullName>
    </submittedName>
</protein>
<evidence type="ECO:0000313" key="3">
    <source>
        <dbReference type="Proteomes" id="UP000199088"/>
    </source>
</evidence>
<reference evidence="3" key="1">
    <citation type="submission" date="2016-10" db="EMBL/GenBank/DDBJ databases">
        <authorList>
            <person name="Varghese N."/>
            <person name="Submissions S."/>
        </authorList>
    </citation>
    <scope>NUCLEOTIDE SEQUENCE [LARGE SCALE GENOMIC DNA]</scope>
    <source>
        <strain evidence="3">DSM 45843</strain>
    </source>
</reference>
<feature type="region of interest" description="Disordered" evidence="1">
    <location>
        <begin position="194"/>
        <end position="247"/>
    </location>
</feature>
<accession>A0A1H0G8M0</accession>
<dbReference type="Proteomes" id="UP000199088">
    <property type="component" value="Unassembled WGS sequence"/>
</dbReference>
<sequence>MKCTSPVPANAHWTHRDRHVCGQRCNSNLGRQLNRLIKKGGDLAIPRPAPMPDPRTDPAPRVFRTLSVPAASGLRYDFDGSTPRPGDAVERDGEVTVYGWIRVDELPRVPEYAPHGFFVAEHSSGHHLLQAATRDGRPERMLLGEFDPTGGQRHGPFEVQGRVLEWVTEFISDVTPDGREFTWEAPVCVALPPSTPESSGPWPGPHWPTSDGACRLRLHGTPAESACRRRRSNGSTQSRSSSGTGGSADCAIGTSIANCAGRIPPRRASTTSFRWSPEAPTAGRTRSWRTGSATYGRVPGPTVRSSSLARNALAALQASIALGDGGAHPGRCTWTAARGSGQRREPKSEPYLVSEPA</sequence>